<dbReference type="RefSeq" id="WP_055397792.1">
    <property type="nucleotide sequence ID" value="NZ_JAMXAX010000010.1"/>
</dbReference>
<dbReference type="PANTHER" id="PTHR39206">
    <property type="entry name" value="SLL8004 PROTEIN"/>
    <property type="match status" value="1"/>
</dbReference>
<gene>
    <name evidence="4" type="ORF">ACFOW3_18535</name>
</gene>
<accession>A0ABV8DE91</accession>
<dbReference type="PANTHER" id="PTHR39206:SF1">
    <property type="entry name" value="SLL8004 PROTEIN"/>
    <property type="match status" value="1"/>
</dbReference>
<dbReference type="Pfam" id="PF06414">
    <property type="entry name" value="Zeta_toxin"/>
    <property type="match status" value="1"/>
</dbReference>
<dbReference type="InterPro" id="IPR010488">
    <property type="entry name" value="Zeta_toxin_domain"/>
</dbReference>
<dbReference type="InterPro" id="IPR027417">
    <property type="entry name" value="P-loop_NTPase"/>
</dbReference>
<dbReference type="SUPFAM" id="SSF52540">
    <property type="entry name" value="P-loop containing nucleoside triphosphate hydrolases"/>
    <property type="match status" value="1"/>
</dbReference>
<name>A0ABV8DE91_9BURK</name>
<evidence type="ECO:0000313" key="5">
    <source>
        <dbReference type="Proteomes" id="UP001595693"/>
    </source>
</evidence>
<dbReference type="Proteomes" id="UP001595693">
    <property type="component" value="Unassembled WGS sequence"/>
</dbReference>
<keyword evidence="2" id="KW-0067">ATP-binding</keyword>
<dbReference type="Gene3D" id="3.40.50.300">
    <property type="entry name" value="P-loop containing nucleotide triphosphate hydrolases"/>
    <property type="match status" value="1"/>
</dbReference>
<organism evidence="4 5">
    <name type="scientific">Acidovorax facilis</name>
    <dbReference type="NCBI Taxonomy" id="12917"/>
    <lineage>
        <taxon>Bacteria</taxon>
        <taxon>Pseudomonadati</taxon>
        <taxon>Pseudomonadota</taxon>
        <taxon>Betaproteobacteria</taxon>
        <taxon>Burkholderiales</taxon>
        <taxon>Comamonadaceae</taxon>
        <taxon>Acidovorax</taxon>
    </lineage>
</organism>
<protein>
    <submittedName>
        <fullName evidence="4">Zeta toxin family protein</fullName>
    </submittedName>
</protein>
<sequence length="215" mass="23540">MVPPAQQPFSPPRHNTPPRWFHLLAGPNGAGKSTLYRALVREGILGPPLEFVNADLYEQAHLQHIADPEARSEAARQWADDRRATLLREGADFASETVFSHPSKLALIEEAQRCGYTVALYIVALDDPARLLARVAQRVREGGHPVPPERILARYPRTMDNLAQAVRQADVSYLYDAAEATGTSTGPQLVAVCSPAQVTPLAQPLPAWAQRLTGQ</sequence>
<dbReference type="EMBL" id="JBHSAJ010000056">
    <property type="protein sequence ID" value="MFC3936621.1"/>
    <property type="molecule type" value="Genomic_DNA"/>
</dbReference>
<proteinExistence type="predicted"/>
<comment type="caution">
    <text evidence="4">The sequence shown here is derived from an EMBL/GenBank/DDBJ whole genome shotgun (WGS) entry which is preliminary data.</text>
</comment>
<evidence type="ECO:0000313" key="4">
    <source>
        <dbReference type="EMBL" id="MFC3936621.1"/>
    </source>
</evidence>
<evidence type="ECO:0000256" key="2">
    <source>
        <dbReference type="ARBA" id="ARBA00022840"/>
    </source>
</evidence>
<feature type="domain" description="Zeta toxin" evidence="3">
    <location>
        <begin position="22"/>
        <end position="167"/>
    </location>
</feature>
<keyword evidence="1" id="KW-0547">Nucleotide-binding</keyword>
<evidence type="ECO:0000259" key="3">
    <source>
        <dbReference type="Pfam" id="PF06414"/>
    </source>
</evidence>
<keyword evidence="5" id="KW-1185">Reference proteome</keyword>
<evidence type="ECO:0000256" key="1">
    <source>
        <dbReference type="ARBA" id="ARBA00022741"/>
    </source>
</evidence>
<reference evidence="5" key="1">
    <citation type="journal article" date="2019" name="Int. J. Syst. Evol. Microbiol.">
        <title>The Global Catalogue of Microorganisms (GCM) 10K type strain sequencing project: providing services to taxonomists for standard genome sequencing and annotation.</title>
        <authorList>
            <consortium name="The Broad Institute Genomics Platform"/>
            <consortium name="The Broad Institute Genome Sequencing Center for Infectious Disease"/>
            <person name="Wu L."/>
            <person name="Ma J."/>
        </authorList>
    </citation>
    <scope>NUCLEOTIDE SEQUENCE [LARGE SCALE GENOMIC DNA]</scope>
    <source>
        <strain evidence="5">CCUG 2113</strain>
    </source>
</reference>